<dbReference type="InterPro" id="IPR036390">
    <property type="entry name" value="WH_DNA-bd_sf"/>
</dbReference>
<dbReference type="SUPFAM" id="SSF46785">
    <property type="entry name" value="Winged helix' DNA-binding domain"/>
    <property type="match status" value="1"/>
</dbReference>
<sequence>MRDNYPTPDLECEDLIHHERGIAGFVAKLYQSLEAKAEDGEKYARWCKHNGIDMFIIDCIPKFTEVVLPRLFKHCKFASFVRQLNIYGFQRDTDARKSKDSRDKETCRWYHPYFLPGRRDLFPLIRRKTPGYSRGKRSKMREDPPTIVSMGSGDESEDEPPQQRRRLSSTSSVATKAGSLSQPALSSEQSSSQPADIQEHSSPKQSQRQPSQEVQQNRLHMIQSSPQGQFAQPEPMQCTHSPTVTSSERVKIESEEKSQEELRAEIALLSQNYEKMHRILTAKMSKAFAQIEAQRERIEQLEYALRYNCPDRQARQSEPQYMDASCTYVDAFAEPYVNNMTTTLATAPIKNKFHTCDSASQQQQQQQQQHQQQQEARPQPHQHHPHHHHQKFSVSTYHQQPSVATAMHCQETAPASYNLFFPAQGSAENKAGADLANENDMATGGPTPNARSWSFSAVATNRSAPTTPLENHLVFGMHSMRKCVDYM</sequence>
<evidence type="ECO:0000256" key="2">
    <source>
        <dbReference type="ARBA" id="ARBA00023125"/>
    </source>
</evidence>
<feature type="compositionally biased region" description="Basic residues" evidence="5">
    <location>
        <begin position="126"/>
        <end position="139"/>
    </location>
</feature>
<dbReference type="AlphaFoldDB" id="A0A8H7EQP1"/>
<protein>
    <recommendedName>
        <fullName evidence="6">HSF-type DNA-binding domain-containing protein</fullName>
    </recommendedName>
</protein>
<keyword evidence="3" id="KW-0539">Nucleus</keyword>
<dbReference type="EMBL" id="JABAYA010000037">
    <property type="protein sequence ID" value="KAF7728452.1"/>
    <property type="molecule type" value="Genomic_DNA"/>
</dbReference>
<evidence type="ECO:0000256" key="4">
    <source>
        <dbReference type="RuleBase" id="RU004020"/>
    </source>
</evidence>
<dbReference type="Proteomes" id="UP000605846">
    <property type="component" value="Unassembled WGS sequence"/>
</dbReference>
<keyword evidence="2" id="KW-0238">DNA-binding</keyword>
<dbReference type="PANTHER" id="PTHR10015:SF206">
    <property type="entry name" value="HSF-TYPE DNA-BINDING DOMAIN-CONTAINING PROTEIN"/>
    <property type="match status" value="1"/>
</dbReference>
<feature type="compositionally biased region" description="Low complexity" evidence="5">
    <location>
        <begin position="179"/>
        <end position="195"/>
    </location>
</feature>
<feature type="compositionally biased region" description="Basic and acidic residues" evidence="5">
    <location>
        <begin position="248"/>
        <end position="257"/>
    </location>
</feature>
<feature type="compositionally biased region" description="Low complexity" evidence="5">
    <location>
        <begin position="203"/>
        <end position="216"/>
    </location>
</feature>
<dbReference type="SMART" id="SM00415">
    <property type="entry name" value="HSF"/>
    <property type="match status" value="1"/>
</dbReference>
<evidence type="ECO:0000313" key="8">
    <source>
        <dbReference type="Proteomes" id="UP000605846"/>
    </source>
</evidence>
<feature type="compositionally biased region" description="Basic residues" evidence="5">
    <location>
        <begin position="380"/>
        <end position="391"/>
    </location>
</feature>
<name>A0A8H7EQP1_9FUNG</name>
<reference evidence="7" key="1">
    <citation type="submission" date="2020-01" db="EMBL/GenBank/DDBJ databases">
        <title>Genome Sequencing of Three Apophysomyces-Like Fungal Strains Confirms a Novel Fungal Genus in the Mucoromycota with divergent Burkholderia-like Endosymbiotic Bacteria.</title>
        <authorList>
            <person name="Stajich J.E."/>
            <person name="Macias A.M."/>
            <person name="Carter-House D."/>
            <person name="Lovett B."/>
            <person name="Kasson L.R."/>
            <person name="Berry K."/>
            <person name="Grigoriev I."/>
            <person name="Chang Y."/>
            <person name="Spatafora J."/>
            <person name="Kasson M.T."/>
        </authorList>
    </citation>
    <scope>NUCLEOTIDE SEQUENCE</scope>
    <source>
        <strain evidence="7">NRRL A-21654</strain>
    </source>
</reference>
<dbReference type="GO" id="GO:0043565">
    <property type="term" value="F:sequence-specific DNA binding"/>
    <property type="evidence" value="ECO:0007669"/>
    <property type="project" value="InterPro"/>
</dbReference>
<dbReference type="InterPro" id="IPR000232">
    <property type="entry name" value="HSF_DNA-bd"/>
</dbReference>
<feature type="region of interest" description="Disordered" evidence="5">
    <location>
        <begin position="126"/>
        <end position="257"/>
    </location>
</feature>
<gene>
    <name evidence="7" type="ORF">EC973_006132</name>
</gene>
<dbReference type="Pfam" id="PF00447">
    <property type="entry name" value="HSF_DNA-bind"/>
    <property type="match status" value="1"/>
</dbReference>
<organism evidence="7 8">
    <name type="scientific">Apophysomyces ossiformis</name>
    <dbReference type="NCBI Taxonomy" id="679940"/>
    <lineage>
        <taxon>Eukaryota</taxon>
        <taxon>Fungi</taxon>
        <taxon>Fungi incertae sedis</taxon>
        <taxon>Mucoromycota</taxon>
        <taxon>Mucoromycotina</taxon>
        <taxon>Mucoromycetes</taxon>
        <taxon>Mucorales</taxon>
        <taxon>Mucorineae</taxon>
        <taxon>Mucoraceae</taxon>
        <taxon>Apophysomyces</taxon>
    </lineage>
</organism>
<feature type="region of interest" description="Disordered" evidence="5">
    <location>
        <begin position="355"/>
        <end position="399"/>
    </location>
</feature>
<feature type="compositionally biased region" description="Polar residues" evidence="5">
    <location>
        <begin position="238"/>
        <end position="247"/>
    </location>
</feature>
<dbReference type="Gene3D" id="1.10.10.10">
    <property type="entry name" value="Winged helix-like DNA-binding domain superfamily/Winged helix DNA-binding domain"/>
    <property type="match status" value="1"/>
</dbReference>
<feature type="compositionally biased region" description="Low complexity" evidence="5">
    <location>
        <begin position="361"/>
        <end position="379"/>
    </location>
</feature>
<comment type="caution">
    <text evidence="7">The sequence shown here is derived from an EMBL/GenBank/DDBJ whole genome shotgun (WGS) entry which is preliminary data.</text>
</comment>
<keyword evidence="8" id="KW-1185">Reference proteome</keyword>
<comment type="subcellular location">
    <subcellularLocation>
        <location evidence="1">Nucleus</location>
    </subcellularLocation>
</comment>
<comment type="similarity">
    <text evidence="4">Belongs to the HSF family.</text>
</comment>
<dbReference type="OrthoDB" id="60033at2759"/>
<dbReference type="InterPro" id="IPR036388">
    <property type="entry name" value="WH-like_DNA-bd_sf"/>
</dbReference>
<evidence type="ECO:0000256" key="5">
    <source>
        <dbReference type="SAM" id="MobiDB-lite"/>
    </source>
</evidence>
<dbReference type="GO" id="GO:0003700">
    <property type="term" value="F:DNA-binding transcription factor activity"/>
    <property type="evidence" value="ECO:0007669"/>
    <property type="project" value="InterPro"/>
</dbReference>
<evidence type="ECO:0000256" key="1">
    <source>
        <dbReference type="ARBA" id="ARBA00004123"/>
    </source>
</evidence>
<dbReference type="GO" id="GO:0005634">
    <property type="term" value="C:nucleus"/>
    <property type="evidence" value="ECO:0007669"/>
    <property type="project" value="UniProtKB-SubCell"/>
</dbReference>
<accession>A0A8H7EQP1</accession>
<feature type="domain" description="HSF-type DNA-binding" evidence="6">
    <location>
        <begin position="21"/>
        <end position="128"/>
    </location>
</feature>
<dbReference type="PANTHER" id="PTHR10015">
    <property type="entry name" value="HEAT SHOCK TRANSCRIPTION FACTOR"/>
    <property type="match status" value="1"/>
</dbReference>
<proteinExistence type="inferred from homology"/>
<evidence type="ECO:0000313" key="7">
    <source>
        <dbReference type="EMBL" id="KAF7728452.1"/>
    </source>
</evidence>
<evidence type="ECO:0000259" key="6">
    <source>
        <dbReference type="SMART" id="SM00415"/>
    </source>
</evidence>
<evidence type="ECO:0000256" key="3">
    <source>
        <dbReference type="ARBA" id="ARBA00023242"/>
    </source>
</evidence>